<accession>A0A370G8A5</accession>
<sequence>MGRFLTPEEAYLLKKKRRTVRYVLIGIATIGLGAGVSVLPYLM</sequence>
<dbReference type="AlphaFoldDB" id="A0A370G8A5"/>
<keyword evidence="3" id="KW-1185">Reference proteome</keyword>
<feature type="transmembrane region" description="Helical" evidence="1">
    <location>
        <begin position="20"/>
        <end position="42"/>
    </location>
</feature>
<dbReference type="Proteomes" id="UP000255326">
    <property type="component" value="Unassembled WGS sequence"/>
</dbReference>
<keyword evidence="1" id="KW-0812">Transmembrane</keyword>
<evidence type="ECO:0000313" key="2">
    <source>
        <dbReference type="EMBL" id="RDI39997.1"/>
    </source>
</evidence>
<dbReference type="EMBL" id="QQAY01000013">
    <property type="protein sequence ID" value="RDI39997.1"/>
    <property type="molecule type" value="Genomic_DNA"/>
</dbReference>
<reference evidence="2 3" key="1">
    <citation type="submission" date="2018-07" db="EMBL/GenBank/DDBJ databases">
        <title>Genomic Encyclopedia of Type Strains, Phase IV (KMG-IV): sequencing the most valuable type-strain genomes for metagenomic binning, comparative biology and taxonomic classification.</title>
        <authorList>
            <person name="Goeker M."/>
        </authorList>
    </citation>
    <scope>NUCLEOTIDE SEQUENCE [LARGE SCALE GENOMIC DNA]</scope>
    <source>
        <strain evidence="2 3">DSM 25281</strain>
    </source>
</reference>
<organism evidence="2 3">
    <name type="scientific">Falsibacillus pallidus</name>
    <dbReference type="NCBI Taxonomy" id="493781"/>
    <lineage>
        <taxon>Bacteria</taxon>
        <taxon>Bacillati</taxon>
        <taxon>Bacillota</taxon>
        <taxon>Bacilli</taxon>
        <taxon>Bacillales</taxon>
        <taxon>Bacillaceae</taxon>
        <taxon>Falsibacillus</taxon>
    </lineage>
</organism>
<keyword evidence="1" id="KW-0472">Membrane</keyword>
<evidence type="ECO:0000256" key="1">
    <source>
        <dbReference type="SAM" id="Phobius"/>
    </source>
</evidence>
<comment type="caution">
    <text evidence="2">The sequence shown here is derived from an EMBL/GenBank/DDBJ whole genome shotgun (WGS) entry which is preliminary data.</text>
</comment>
<gene>
    <name evidence="2" type="ORF">DFR59_11320</name>
</gene>
<evidence type="ECO:0000313" key="3">
    <source>
        <dbReference type="Proteomes" id="UP000255326"/>
    </source>
</evidence>
<dbReference type="RefSeq" id="WP_281269367.1">
    <property type="nucleotide sequence ID" value="NZ_QQAY01000013.1"/>
</dbReference>
<protein>
    <submittedName>
        <fullName evidence="2">Uncharacterized protein</fullName>
    </submittedName>
</protein>
<name>A0A370G8A5_9BACI</name>
<keyword evidence="1" id="KW-1133">Transmembrane helix</keyword>
<proteinExistence type="predicted"/>